<dbReference type="Proteomes" id="UP000823775">
    <property type="component" value="Unassembled WGS sequence"/>
</dbReference>
<keyword evidence="2" id="KW-1185">Reference proteome</keyword>
<organism evidence="1 2">
    <name type="scientific">Datura stramonium</name>
    <name type="common">Jimsonweed</name>
    <name type="synonym">Common thornapple</name>
    <dbReference type="NCBI Taxonomy" id="4076"/>
    <lineage>
        <taxon>Eukaryota</taxon>
        <taxon>Viridiplantae</taxon>
        <taxon>Streptophyta</taxon>
        <taxon>Embryophyta</taxon>
        <taxon>Tracheophyta</taxon>
        <taxon>Spermatophyta</taxon>
        <taxon>Magnoliopsida</taxon>
        <taxon>eudicotyledons</taxon>
        <taxon>Gunneridae</taxon>
        <taxon>Pentapetalae</taxon>
        <taxon>asterids</taxon>
        <taxon>lamiids</taxon>
        <taxon>Solanales</taxon>
        <taxon>Solanaceae</taxon>
        <taxon>Solanoideae</taxon>
        <taxon>Datureae</taxon>
        <taxon>Datura</taxon>
    </lineage>
</organism>
<sequence length="91" mass="10475">MKYGSMYKAEEEAYGIVMNSFEELEQEYVKGLMNAKGKKIWTIGPRFHSQQRETDKAERGNKAAIDEHQGFKMLDSGKKTMYEIRNSSSSV</sequence>
<reference evidence="1 2" key="1">
    <citation type="journal article" date="2021" name="BMC Genomics">
        <title>Datura genome reveals duplications of psychoactive alkaloid biosynthetic genes and high mutation rate following tissue culture.</title>
        <authorList>
            <person name="Rajewski A."/>
            <person name="Carter-House D."/>
            <person name="Stajich J."/>
            <person name="Litt A."/>
        </authorList>
    </citation>
    <scope>NUCLEOTIDE SEQUENCE [LARGE SCALE GENOMIC DNA]</scope>
    <source>
        <strain evidence="1">AR-01</strain>
    </source>
</reference>
<gene>
    <name evidence="1" type="ORF">HAX54_018690</name>
</gene>
<accession>A0ABS8UPT9</accession>
<evidence type="ECO:0000313" key="1">
    <source>
        <dbReference type="EMBL" id="MCD9560193.1"/>
    </source>
</evidence>
<name>A0ABS8UPT9_DATST</name>
<proteinExistence type="predicted"/>
<comment type="caution">
    <text evidence="1">The sequence shown here is derived from an EMBL/GenBank/DDBJ whole genome shotgun (WGS) entry which is preliminary data.</text>
</comment>
<dbReference type="SUPFAM" id="SSF53756">
    <property type="entry name" value="UDP-Glycosyltransferase/glycogen phosphorylase"/>
    <property type="match status" value="1"/>
</dbReference>
<dbReference type="Gene3D" id="3.40.50.2000">
    <property type="entry name" value="Glycogen Phosphorylase B"/>
    <property type="match status" value="1"/>
</dbReference>
<protein>
    <submittedName>
        <fullName evidence="1">Uncharacterized protein</fullName>
    </submittedName>
</protein>
<evidence type="ECO:0000313" key="2">
    <source>
        <dbReference type="Proteomes" id="UP000823775"/>
    </source>
</evidence>
<dbReference type="EMBL" id="JACEIK010002282">
    <property type="protein sequence ID" value="MCD9560193.1"/>
    <property type="molecule type" value="Genomic_DNA"/>
</dbReference>